<evidence type="ECO:0000313" key="1">
    <source>
        <dbReference type="EMBL" id="SJK99111.1"/>
    </source>
</evidence>
<dbReference type="AlphaFoldDB" id="A0A284QRT4"/>
<dbReference type="EMBL" id="FUEG01000001">
    <property type="protein sequence ID" value="SJK99111.1"/>
    <property type="molecule type" value="Genomic_DNA"/>
</dbReference>
<name>A0A284QRT4_ARMOS</name>
<evidence type="ECO:0000313" key="2">
    <source>
        <dbReference type="Proteomes" id="UP000219338"/>
    </source>
</evidence>
<reference evidence="2" key="1">
    <citation type="journal article" date="2017" name="Nat. Ecol. Evol.">
        <title>Genome expansion and lineage-specific genetic innovations in the forest pathogenic fungi Armillaria.</title>
        <authorList>
            <person name="Sipos G."/>
            <person name="Prasanna A.N."/>
            <person name="Walter M.C."/>
            <person name="O'Connor E."/>
            <person name="Balint B."/>
            <person name="Krizsan K."/>
            <person name="Kiss B."/>
            <person name="Hess J."/>
            <person name="Varga T."/>
            <person name="Slot J."/>
            <person name="Riley R."/>
            <person name="Boka B."/>
            <person name="Rigling D."/>
            <person name="Barry K."/>
            <person name="Lee J."/>
            <person name="Mihaltcheva S."/>
            <person name="LaButti K."/>
            <person name="Lipzen A."/>
            <person name="Waldron R."/>
            <person name="Moloney N.M."/>
            <person name="Sperisen C."/>
            <person name="Kredics L."/>
            <person name="Vagvoelgyi C."/>
            <person name="Patrignani A."/>
            <person name="Fitzpatrick D."/>
            <person name="Nagy I."/>
            <person name="Doyle S."/>
            <person name="Anderson J.B."/>
            <person name="Grigoriev I.V."/>
            <person name="Gueldener U."/>
            <person name="Muensterkoetter M."/>
            <person name="Nagy L.G."/>
        </authorList>
    </citation>
    <scope>NUCLEOTIDE SEQUENCE [LARGE SCALE GENOMIC DNA]</scope>
    <source>
        <strain evidence="2">C18/9</strain>
    </source>
</reference>
<dbReference type="Proteomes" id="UP000219338">
    <property type="component" value="Unassembled WGS sequence"/>
</dbReference>
<organism evidence="1 2">
    <name type="scientific">Armillaria ostoyae</name>
    <name type="common">Armillaria root rot fungus</name>
    <dbReference type="NCBI Taxonomy" id="47428"/>
    <lineage>
        <taxon>Eukaryota</taxon>
        <taxon>Fungi</taxon>
        <taxon>Dikarya</taxon>
        <taxon>Basidiomycota</taxon>
        <taxon>Agaricomycotina</taxon>
        <taxon>Agaricomycetes</taxon>
        <taxon>Agaricomycetidae</taxon>
        <taxon>Agaricales</taxon>
        <taxon>Marasmiineae</taxon>
        <taxon>Physalacriaceae</taxon>
        <taxon>Armillaria</taxon>
    </lineage>
</organism>
<sequence>MFNLQRPHGVHHFLRTGSTLRSFSELQNQTGSRRTVLVRNLPQGYDISNVIGTIKANPVEAIIPGDDQLTVRFLSEELARKCVKSDGGTDLGWSLVLDEEPSPKLNAYAVAAIGYSHLSRWMSLKNLPRDLREEDLRKHIVPQEAEYARFYPMERQAHIGSLDIWQALRTRQNIFNYPYFREIGLTFEQRDKDEYLLPDWYPEEDIDQRNAKRAVLISNVANIDIARPIRGWVRDLELSGPHHVLFNSFYPKEKLIKTVFSTSVSAREFVGKHISAAQEIGLKMSLKPQSKPLPLSTITAVDLGASPVVVLRLHRSQRCSIQEYLDAFNHTGGLKISEQFSEGLSHGLVYMTFNSVSDAMRCIVGFQKDDTLIGFEGSSMNFIGARQLVPFVKAFEDREPWKR</sequence>
<dbReference type="OrthoDB" id="2902130at2759"/>
<protein>
    <submittedName>
        <fullName evidence="1">Uncharacterized protein</fullName>
    </submittedName>
</protein>
<proteinExistence type="predicted"/>
<gene>
    <name evidence="1" type="ORF">ARMOST_02397</name>
</gene>
<keyword evidence="2" id="KW-1185">Reference proteome</keyword>
<accession>A0A284QRT4</accession>